<accession>A0A7G9GI25</accession>
<evidence type="ECO:0000313" key="2">
    <source>
        <dbReference type="EMBL" id="QNM10457.1"/>
    </source>
</evidence>
<evidence type="ECO:0000259" key="1">
    <source>
        <dbReference type="SMART" id="SM01252"/>
    </source>
</evidence>
<evidence type="ECO:0000313" key="3">
    <source>
        <dbReference type="Proteomes" id="UP000515860"/>
    </source>
</evidence>
<organism evidence="2 3">
    <name type="scientific">Wansuia hejianensis</name>
    <dbReference type="NCBI Taxonomy" id="2763667"/>
    <lineage>
        <taxon>Bacteria</taxon>
        <taxon>Bacillati</taxon>
        <taxon>Bacillota</taxon>
        <taxon>Clostridia</taxon>
        <taxon>Lachnospirales</taxon>
        <taxon>Lachnospiraceae</taxon>
        <taxon>Wansuia</taxon>
    </lineage>
</organism>
<reference evidence="2 3" key="1">
    <citation type="submission" date="2020-08" db="EMBL/GenBank/DDBJ databases">
        <authorList>
            <person name="Liu C."/>
            <person name="Sun Q."/>
        </authorList>
    </citation>
    <scope>NUCLEOTIDE SEQUENCE [LARGE SCALE GENOMIC DNA]</scope>
    <source>
        <strain evidence="2 3">NSJ-29</strain>
    </source>
</reference>
<keyword evidence="3" id="KW-1185">Reference proteome</keyword>
<dbReference type="EMBL" id="CP060635">
    <property type="protein sequence ID" value="QNM10457.1"/>
    <property type="molecule type" value="Genomic_DNA"/>
</dbReference>
<proteinExistence type="predicted"/>
<gene>
    <name evidence="2" type="ORF">H9Q79_07830</name>
</gene>
<protein>
    <submittedName>
        <fullName evidence="2">KilA-N domain-containing protein</fullName>
    </submittedName>
</protein>
<name>A0A7G9GI25_9FIRM</name>
<dbReference type="SMART" id="SM01252">
    <property type="entry name" value="KilA-N"/>
    <property type="match status" value="1"/>
</dbReference>
<dbReference type="AlphaFoldDB" id="A0A7G9GI25"/>
<dbReference type="InterPro" id="IPR018004">
    <property type="entry name" value="KilA/APSES_HTH"/>
</dbReference>
<feature type="domain" description="KilA/APSES-type HTH DNA-binding" evidence="1">
    <location>
        <begin position="1"/>
        <end position="90"/>
    </location>
</feature>
<dbReference type="KEGG" id="whj:H9Q79_07830"/>
<sequence>MISLTDITRYKSDDPTAVIQNWMRNRDVIELLGLWEKLHNPDFKPLEFEGLKKQAGANAFTMSPKKWIEATSKLNYRIHTDAIKDNLNPSELTPAQVAYKFQMVIHDEGKWKNRVFLFGRKVPGDCVKQI</sequence>
<dbReference type="Proteomes" id="UP000515860">
    <property type="component" value="Chromosome"/>
</dbReference>